<accession>A0A1J4JCC3</accession>
<evidence type="ECO:0000313" key="2">
    <source>
        <dbReference type="Proteomes" id="UP000179807"/>
    </source>
</evidence>
<gene>
    <name evidence="1" type="ORF">TRFO_38615</name>
</gene>
<dbReference type="GeneID" id="94846858"/>
<keyword evidence="2" id="KW-1185">Reference proteome</keyword>
<dbReference type="RefSeq" id="XP_068348436.1">
    <property type="nucleotide sequence ID" value="XM_068512154.1"/>
</dbReference>
<comment type="caution">
    <text evidence="1">The sequence shown here is derived from an EMBL/GenBank/DDBJ whole genome shotgun (WGS) entry which is preliminary data.</text>
</comment>
<protein>
    <submittedName>
        <fullName evidence="1">Uncharacterized protein</fullName>
    </submittedName>
</protein>
<reference evidence="1" key="1">
    <citation type="submission" date="2016-10" db="EMBL/GenBank/DDBJ databases">
        <authorList>
            <person name="Benchimol M."/>
            <person name="Almeida L.G."/>
            <person name="Vasconcelos A.T."/>
            <person name="Perreira-Neves A."/>
            <person name="Rosa I.A."/>
            <person name="Tasca T."/>
            <person name="Bogo M.R."/>
            <person name="de Souza W."/>
        </authorList>
    </citation>
    <scope>NUCLEOTIDE SEQUENCE [LARGE SCALE GENOMIC DNA]</scope>
    <source>
        <strain evidence="1">K</strain>
    </source>
</reference>
<evidence type="ECO:0000313" key="1">
    <source>
        <dbReference type="EMBL" id="OHS95299.1"/>
    </source>
</evidence>
<sequence length="77" mass="9204">MNESTTDFTYYEQFKFALKKIDSLEWYIEQTTPPSDLDEVKDLLLEEQEFNDFMNQLNDKKIPNNYGDLVLTTKIKD</sequence>
<dbReference type="VEuPathDB" id="TrichDB:TRFO_38615"/>
<dbReference type="Proteomes" id="UP000179807">
    <property type="component" value="Unassembled WGS sequence"/>
</dbReference>
<name>A0A1J4JCC3_9EUKA</name>
<proteinExistence type="predicted"/>
<organism evidence="1 2">
    <name type="scientific">Tritrichomonas foetus</name>
    <dbReference type="NCBI Taxonomy" id="1144522"/>
    <lineage>
        <taxon>Eukaryota</taxon>
        <taxon>Metamonada</taxon>
        <taxon>Parabasalia</taxon>
        <taxon>Tritrichomonadida</taxon>
        <taxon>Tritrichomonadidae</taxon>
        <taxon>Tritrichomonas</taxon>
    </lineage>
</organism>
<dbReference type="EMBL" id="MLAK01001257">
    <property type="protein sequence ID" value="OHS95299.1"/>
    <property type="molecule type" value="Genomic_DNA"/>
</dbReference>
<dbReference type="AlphaFoldDB" id="A0A1J4JCC3"/>